<dbReference type="GO" id="GO:0008832">
    <property type="term" value="F:dGTPase activity"/>
    <property type="evidence" value="ECO:0007669"/>
    <property type="project" value="TreeGrafter"/>
</dbReference>
<keyword evidence="1" id="KW-0378">Hydrolase</keyword>
<dbReference type="GO" id="GO:0006203">
    <property type="term" value="P:dGTP catabolic process"/>
    <property type="evidence" value="ECO:0007669"/>
    <property type="project" value="TreeGrafter"/>
</dbReference>
<evidence type="ECO:0000256" key="1">
    <source>
        <dbReference type="ARBA" id="ARBA00022801"/>
    </source>
</evidence>
<proteinExistence type="predicted"/>
<sequence length="509" mass="56149">MHRLADGSWIDPARAAERYGRRMDSPPGGDDFRTPTERDRGRLGYSAYLRRLAGVTQVVSPELASAQMHSRSSHTHKVAMIAREIADHVARGAEKNPAWLRVIAQAGGLDISACEAAGLAHDIGHPPFGHAGEDALNDYLERKGVEDGFEGNAQTFRTVARLDRVTGTSDYGLNLTNVTLAAILKYPYPKKQPYSLPGNRKFGAYSDDEGELYHVRSAVLGLSEGGTDHGRQTLEASIMDLADDIAYAIHDLEDFLAAGLIDVGLVLRELVLSLEDAGITEEDRAALDFAAADFNEPPEKFTVESKKLIFVASANKHRASYFPLFNDVDYAAALHDVSQFLEGLGDPDREDYPMQLRLSLKDFVGKFFANIKVSDVPPYEEGPSVYLSSELWHQMQVLKSITRYYLVSRPRMGSMQRAQSRAIEVLMDGLAAWICAVPETHALPPTLLTIFGRNNVPFPTTRQDPKELSPAQYRALADYVCTMSDSEALMRSQWLAGTEVPGSFRLALS</sequence>
<dbReference type="EMBL" id="FOYR01000002">
    <property type="protein sequence ID" value="SFR56994.1"/>
    <property type="molecule type" value="Genomic_DNA"/>
</dbReference>
<feature type="region of interest" description="Disordered" evidence="2">
    <location>
        <begin position="18"/>
        <end position="39"/>
    </location>
</feature>
<dbReference type="InterPro" id="IPR003607">
    <property type="entry name" value="HD/PDEase_dom"/>
</dbReference>
<dbReference type="Pfam" id="PF01966">
    <property type="entry name" value="HD"/>
    <property type="match status" value="1"/>
</dbReference>
<dbReference type="InterPro" id="IPR006261">
    <property type="entry name" value="dGTPase"/>
</dbReference>
<dbReference type="AlphaFoldDB" id="A0A1I6HRH1"/>
<dbReference type="PROSITE" id="PS51831">
    <property type="entry name" value="HD"/>
    <property type="match status" value="1"/>
</dbReference>
<evidence type="ECO:0000259" key="3">
    <source>
        <dbReference type="PROSITE" id="PS51831"/>
    </source>
</evidence>
<dbReference type="Gene3D" id="1.10.3210.10">
    <property type="entry name" value="Hypothetical protein af1432"/>
    <property type="match status" value="1"/>
</dbReference>
<dbReference type="CDD" id="cd00077">
    <property type="entry name" value="HDc"/>
    <property type="match status" value="1"/>
</dbReference>
<dbReference type="Pfam" id="PF13286">
    <property type="entry name" value="HD_assoc"/>
    <property type="match status" value="1"/>
</dbReference>
<dbReference type="NCBIfam" id="TIGR01353">
    <property type="entry name" value="dGTP_triPase"/>
    <property type="match status" value="1"/>
</dbReference>
<dbReference type="InterPro" id="IPR050135">
    <property type="entry name" value="dGTPase-like"/>
</dbReference>
<dbReference type="Proteomes" id="UP000198877">
    <property type="component" value="Unassembled WGS sequence"/>
</dbReference>
<dbReference type="SUPFAM" id="SSF109604">
    <property type="entry name" value="HD-domain/PDEase-like"/>
    <property type="match status" value="1"/>
</dbReference>
<dbReference type="PANTHER" id="PTHR11373">
    <property type="entry name" value="DEOXYNUCLEOSIDE TRIPHOSPHATE TRIPHOSPHOHYDROLASE"/>
    <property type="match status" value="1"/>
</dbReference>
<feature type="domain" description="HD" evidence="3">
    <location>
        <begin position="71"/>
        <end position="248"/>
    </location>
</feature>
<evidence type="ECO:0000256" key="2">
    <source>
        <dbReference type="SAM" id="MobiDB-lite"/>
    </source>
</evidence>
<evidence type="ECO:0000313" key="5">
    <source>
        <dbReference type="Proteomes" id="UP000198877"/>
    </source>
</evidence>
<dbReference type="SMART" id="SM00471">
    <property type="entry name" value="HDc"/>
    <property type="match status" value="1"/>
</dbReference>
<dbReference type="InterPro" id="IPR026875">
    <property type="entry name" value="PHydrolase_assoc_dom"/>
</dbReference>
<reference evidence="5" key="1">
    <citation type="submission" date="2016-10" db="EMBL/GenBank/DDBJ databases">
        <authorList>
            <person name="Varghese N."/>
            <person name="Submissions S."/>
        </authorList>
    </citation>
    <scope>NUCLEOTIDE SEQUENCE [LARGE SCALE GENOMIC DNA]</scope>
    <source>
        <strain evidence="5">CL127</strain>
    </source>
</reference>
<dbReference type="InterPro" id="IPR006674">
    <property type="entry name" value="HD_domain"/>
</dbReference>
<dbReference type="PANTHER" id="PTHR11373:SF32">
    <property type="entry name" value="DEOXYGUANOSINETRIPHOSPHATE TRIPHOSPHOHYDROLASE"/>
    <property type="match status" value="1"/>
</dbReference>
<organism evidence="4 5">
    <name type="scientific">Microbacterium azadirachtae</name>
    <dbReference type="NCBI Taxonomy" id="582680"/>
    <lineage>
        <taxon>Bacteria</taxon>
        <taxon>Bacillati</taxon>
        <taxon>Actinomycetota</taxon>
        <taxon>Actinomycetes</taxon>
        <taxon>Micrococcales</taxon>
        <taxon>Microbacteriaceae</taxon>
        <taxon>Microbacterium</taxon>
    </lineage>
</organism>
<gene>
    <name evidence="4" type="ORF">SAMN04488591_2049</name>
</gene>
<accession>A0A1I6HRH1</accession>
<protein>
    <submittedName>
        <fullName evidence="4">dGTPase</fullName>
    </submittedName>
</protein>
<name>A0A1I6HRH1_9MICO</name>
<evidence type="ECO:0000313" key="4">
    <source>
        <dbReference type="EMBL" id="SFR56994.1"/>
    </source>
</evidence>